<dbReference type="InterPro" id="IPR009091">
    <property type="entry name" value="RCC1/BLIP-II"/>
</dbReference>
<dbReference type="EMBL" id="CP012333">
    <property type="protein sequence ID" value="AKV00104.1"/>
    <property type="molecule type" value="Genomic_DNA"/>
</dbReference>
<dbReference type="InterPro" id="IPR051210">
    <property type="entry name" value="Ub_ligase/GEF_domain"/>
</dbReference>
<organism evidence="2 3">
    <name type="scientific">Labilithrix luteola</name>
    <dbReference type="NCBI Taxonomy" id="1391654"/>
    <lineage>
        <taxon>Bacteria</taxon>
        <taxon>Pseudomonadati</taxon>
        <taxon>Myxococcota</taxon>
        <taxon>Polyangia</taxon>
        <taxon>Polyangiales</taxon>
        <taxon>Labilitrichaceae</taxon>
        <taxon>Labilithrix</taxon>
    </lineage>
</organism>
<name>A0A0K1Q2V5_9BACT</name>
<dbReference type="SUPFAM" id="SSF50985">
    <property type="entry name" value="RCC1/BLIP-II"/>
    <property type="match status" value="1"/>
</dbReference>
<dbReference type="PANTHER" id="PTHR22870:SF408">
    <property type="entry name" value="OS09G0560450 PROTEIN"/>
    <property type="match status" value="1"/>
</dbReference>
<dbReference type="PROSITE" id="PS50012">
    <property type="entry name" value="RCC1_3"/>
    <property type="match status" value="2"/>
</dbReference>
<dbReference type="STRING" id="1391654.AKJ09_06767"/>
<keyword evidence="3" id="KW-1185">Reference proteome</keyword>
<evidence type="ECO:0000256" key="1">
    <source>
        <dbReference type="ARBA" id="ARBA00022737"/>
    </source>
</evidence>
<gene>
    <name evidence="2" type="ORF">AKJ09_06767</name>
</gene>
<protein>
    <recommendedName>
        <fullName evidence="4">BNR repeat domain protein</fullName>
    </recommendedName>
</protein>
<dbReference type="Proteomes" id="UP000064967">
    <property type="component" value="Chromosome"/>
</dbReference>
<evidence type="ECO:0000313" key="3">
    <source>
        <dbReference type="Proteomes" id="UP000064967"/>
    </source>
</evidence>
<dbReference type="Gene3D" id="2.130.10.30">
    <property type="entry name" value="Regulator of chromosome condensation 1/beta-lactamase-inhibitor protein II"/>
    <property type="match status" value="2"/>
</dbReference>
<keyword evidence="1" id="KW-0677">Repeat</keyword>
<dbReference type="Pfam" id="PF13540">
    <property type="entry name" value="RCC1_2"/>
    <property type="match status" value="2"/>
</dbReference>
<dbReference type="KEGG" id="llu:AKJ09_06767"/>
<reference evidence="2 3" key="1">
    <citation type="submission" date="2015-08" db="EMBL/GenBank/DDBJ databases">
        <authorList>
            <person name="Babu N.S."/>
            <person name="Beckwith C.J."/>
            <person name="Beseler K.G."/>
            <person name="Brison A."/>
            <person name="Carone J.V."/>
            <person name="Caskin T.P."/>
            <person name="Diamond M."/>
            <person name="Durham M.E."/>
            <person name="Foxe J.M."/>
            <person name="Go M."/>
            <person name="Henderson B.A."/>
            <person name="Jones I.B."/>
            <person name="McGettigan J.A."/>
            <person name="Micheletti S.J."/>
            <person name="Nasrallah M.E."/>
            <person name="Ortiz D."/>
            <person name="Piller C.R."/>
            <person name="Privatt S.R."/>
            <person name="Schneider S.L."/>
            <person name="Sharp S."/>
            <person name="Smith T.C."/>
            <person name="Stanton J.D."/>
            <person name="Ullery H.E."/>
            <person name="Wilson R.J."/>
            <person name="Serrano M.G."/>
            <person name="Buck G."/>
            <person name="Lee V."/>
            <person name="Wang Y."/>
            <person name="Carvalho R."/>
            <person name="Voegtly L."/>
            <person name="Shi R."/>
            <person name="Duckworth R."/>
            <person name="Johnson A."/>
            <person name="Loviza R."/>
            <person name="Walstead R."/>
            <person name="Shah Z."/>
            <person name="Kiflezghi M."/>
            <person name="Wade K."/>
            <person name="Ball S.L."/>
            <person name="Bradley K.W."/>
            <person name="Asai D.J."/>
            <person name="Bowman C.A."/>
            <person name="Russell D.A."/>
            <person name="Pope W.H."/>
            <person name="Jacobs-Sera D."/>
            <person name="Hendrix R.W."/>
            <person name="Hatfull G.F."/>
        </authorList>
    </citation>
    <scope>NUCLEOTIDE SEQUENCE [LARGE SCALE GENOMIC DNA]</scope>
    <source>
        <strain evidence="2 3">DSM 27648</strain>
    </source>
</reference>
<sequence>MACWGANNAGQLGRGRDEADSAMAQRVSTLSDVARLDHTCAVDKSGGVSCWGTGPFLANDGYVTTERTPVKLPLAAVKAVAIGVDVGCASTDDNVLCWGSNTNGQLAPFTLASPAAVLLPRQVAVLAGTPIRDLRVGKAAFALREDGVTVSWGASPPLGRISSLRPDPNPLPIQLKGIASMDLTSDNACATVGGIGYCWGRMQASPPFDRLVPEPVATPEPIVQIATARSVTHVSGTGADDEFVQPQRWCAVGASGDVYCWGYNAGGQAGDGTKNHAYEAVKVQGLPEKAVEVSAFPDSTCALLTNGKVYCWGTNYYGQLGNGKMREPSLVPQEVVIR</sequence>
<proteinExistence type="predicted"/>
<evidence type="ECO:0000313" key="2">
    <source>
        <dbReference type="EMBL" id="AKV00104.1"/>
    </source>
</evidence>
<accession>A0A0K1Q2V5</accession>
<dbReference type="PANTHER" id="PTHR22870">
    <property type="entry name" value="REGULATOR OF CHROMOSOME CONDENSATION"/>
    <property type="match status" value="1"/>
</dbReference>
<dbReference type="PRINTS" id="PR00633">
    <property type="entry name" value="RCCNDNSATION"/>
</dbReference>
<evidence type="ECO:0008006" key="4">
    <source>
        <dbReference type="Google" id="ProtNLM"/>
    </source>
</evidence>
<dbReference type="AlphaFoldDB" id="A0A0K1Q2V5"/>
<dbReference type="InterPro" id="IPR000408">
    <property type="entry name" value="Reg_chr_condens"/>
</dbReference>